<dbReference type="EMBL" id="MRTP01000003">
    <property type="protein sequence ID" value="OMF54580.1"/>
    <property type="molecule type" value="Genomic_DNA"/>
</dbReference>
<dbReference type="PROSITE" id="PS51186">
    <property type="entry name" value="GNAT"/>
    <property type="match status" value="1"/>
</dbReference>
<dbReference type="CDD" id="cd04301">
    <property type="entry name" value="NAT_SF"/>
    <property type="match status" value="1"/>
</dbReference>
<feature type="domain" description="N-acetyltransferase" evidence="1">
    <location>
        <begin position="4"/>
        <end position="152"/>
    </location>
</feature>
<reference evidence="2 3" key="1">
    <citation type="submission" date="2016-11" db="EMBL/GenBank/DDBJ databases">
        <title>Paenibacillus species isolates.</title>
        <authorList>
            <person name="Beno S.M."/>
        </authorList>
    </citation>
    <scope>NUCLEOTIDE SEQUENCE [LARGE SCALE GENOMIC DNA]</scope>
    <source>
        <strain evidence="2 3">FSL R5-0378</strain>
    </source>
</reference>
<evidence type="ECO:0000259" key="1">
    <source>
        <dbReference type="PROSITE" id="PS51186"/>
    </source>
</evidence>
<gene>
    <name evidence="2" type="ORF">BK138_15565</name>
</gene>
<dbReference type="SUPFAM" id="SSF55729">
    <property type="entry name" value="Acyl-CoA N-acyltransferases (Nat)"/>
    <property type="match status" value="1"/>
</dbReference>
<dbReference type="GO" id="GO:0016747">
    <property type="term" value="F:acyltransferase activity, transferring groups other than amino-acyl groups"/>
    <property type="evidence" value="ECO:0007669"/>
    <property type="project" value="InterPro"/>
</dbReference>
<dbReference type="InterPro" id="IPR016181">
    <property type="entry name" value="Acyl_CoA_acyltransferase"/>
</dbReference>
<organism evidence="2 3">
    <name type="scientific">Paenibacillus rhizosphaerae</name>
    <dbReference type="NCBI Taxonomy" id="297318"/>
    <lineage>
        <taxon>Bacteria</taxon>
        <taxon>Bacillati</taxon>
        <taxon>Bacillota</taxon>
        <taxon>Bacilli</taxon>
        <taxon>Bacillales</taxon>
        <taxon>Paenibacillaceae</taxon>
        <taxon>Paenibacillus</taxon>
    </lineage>
</organism>
<name>A0A1R1ERW5_9BACL</name>
<dbReference type="AlphaFoldDB" id="A0A1R1ERW5"/>
<accession>A0A1R1ERW5</accession>
<dbReference type="RefSeq" id="WP_076170482.1">
    <property type="nucleotide sequence ID" value="NZ_MRTP01000003.1"/>
</dbReference>
<sequence>MQILTITPTREDWLRQHAKILKFVFEHGGNQAARAEFILLARLTAEQLAAPGTSLMAATVRCEDGERLAGVSFVSGYGAEGCLVVVHPLYRGRGIGTSLLASQLRQLGTMRCEALLSRLPFVKMCFRAGLHAVAVHQGAAGEPALVMEGPCGDPDGASITLTQEGDPLCRYPC</sequence>
<dbReference type="STRING" id="297318.BK138_15565"/>
<evidence type="ECO:0000313" key="3">
    <source>
        <dbReference type="Proteomes" id="UP000187172"/>
    </source>
</evidence>
<protein>
    <recommendedName>
        <fullName evidence="1">N-acetyltransferase domain-containing protein</fullName>
    </recommendedName>
</protein>
<dbReference type="Proteomes" id="UP000187172">
    <property type="component" value="Unassembled WGS sequence"/>
</dbReference>
<keyword evidence="3" id="KW-1185">Reference proteome</keyword>
<dbReference type="Pfam" id="PF00583">
    <property type="entry name" value="Acetyltransf_1"/>
    <property type="match status" value="1"/>
</dbReference>
<dbReference type="Gene3D" id="3.40.630.30">
    <property type="match status" value="1"/>
</dbReference>
<proteinExistence type="predicted"/>
<dbReference type="InterPro" id="IPR000182">
    <property type="entry name" value="GNAT_dom"/>
</dbReference>
<evidence type="ECO:0000313" key="2">
    <source>
        <dbReference type="EMBL" id="OMF54580.1"/>
    </source>
</evidence>
<comment type="caution">
    <text evidence="2">The sequence shown here is derived from an EMBL/GenBank/DDBJ whole genome shotgun (WGS) entry which is preliminary data.</text>
</comment>